<organism evidence="9">
    <name type="scientific">Clostridioides difficile</name>
    <name type="common">Peptoclostridium difficile</name>
    <dbReference type="NCBI Taxonomy" id="1496"/>
    <lineage>
        <taxon>Bacteria</taxon>
        <taxon>Bacillati</taxon>
        <taxon>Bacillota</taxon>
        <taxon>Clostridia</taxon>
        <taxon>Peptostreptococcales</taxon>
        <taxon>Peptostreptococcaceae</taxon>
        <taxon>Clostridioides</taxon>
    </lineage>
</organism>
<dbReference type="InterPro" id="IPR000914">
    <property type="entry name" value="SBP_5_dom"/>
</dbReference>
<feature type="chain" id="PRO_5044051200" evidence="5">
    <location>
        <begin position="19"/>
        <end position="571"/>
    </location>
</feature>
<feature type="region of interest" description="Disordered" evidence="4">
    <location>
        <begin position="359"/>
        <end position="411"/>
    </location>
</feature>
<evidence type="ECO:0000313" key="7">
    <source>
        <dbReference type="EMBL" id="CDS85775.1"/>
    </source>
</evidence>
<evidence type="ECO:0000256" key="2">
    <source>
        <dbReference type="ARBA" id="ARBA00022448"/>
    </source>
</evidence>
<dbReference type="GO" id="GO:0043190">
    <property type="term" value="C:ATP-binding cassette (ABC) transporter complex"/>
    <property type="evidence" value="ECO:0007669"/>
    <property type="project" value="InterPro"/>
</dbReference>
<keyword evidence="2" id="KW-0813">Transport</keyword>
<dbReference type="AlphaFoldDB" id="A0A031WI93"/>
<dbReference type="Gene3D" id="3.40.190.10">
    <property type="entry name" value="Periplasmic binding protein-like II"/>
    <property type="match status" value="1"/>
</dbReference>
<reference evidence="9" key="1">
    <citation type="submission" date="2014-07" db="EMBL/GenBank/DDBJ databases">
        <authorList>
            <person name="Monot Marc"/>
        </authorList>
    </citation>
    <scope>NUCLEOTIDE SEQUENCE</scope>
    <source>
        <strain evidence="9">7032989</strain>
        <strain evidence="7">7032994</strain>
    </source>
</reference>
<comment type="similarity">
    <text evidence="1">Belongs to the bacterial solute-binding protein 5 family.</text>
</comment>
<evidence type="ECO:0000313" key="9">
    <source>
        <dbReference type="EMBL" id="CDT36824.1"/>
    </source>
</evidence>
<keyword evidence="3 5" id="KW-0732">Signal</keyword>
<name>A0A031WI93_CLODI</name>
<dbReference type="Pfam" id="PF00496">
    <property type="entry name" value="SBP_bac_5"/>
    <property type="match status" value="1"/>
</dbReference>
<evidence type="ECO:0000256" key="4">
    <source>
        <dbReference type="SAM" id="MobiDB-lite"/>
    </source>
</evidence>
<accession>A0A031WI93</accession>
<sequence length="571" mass="64654">MKRIKVLTVVLAITLMVAGCSNTKTKQSSSDSSLQSQSSIDAKYINLTMVTPKTINPITNTDKSVGYIMNLVYDSLFTIDENYNVIPQLVKEYNIAQDGMSIDIKLKDAKWHDGKNVTSNDVNYTIGLIQKSADSPYNEFTKNIASVNIKSDKDFTIKFKARYAFSIDSLIFPIVSQNHLDSKDVNDKNNNMIGNGKYKIESYTEREGMVLSVNKDYYEEVPKTMKNIKVGMVPNEDARTSMVMALDSDITNVTLNDLSKFQEKEFNITKYQGRDYECVLFNYNNPFFKDVNFRKAIAHSIDKDRIISEGYMDDATPVNFPLNSKSKYYNSEMKDLEFNKDKAIECLAKVEYANVNSVNQNDNKVKNQKKSAKKNSKKLTPEEEAKAKKAEEDRIKKEAEEKKNREKEEVKKSLSEMNLKIIVNRDNSERIKTANIINENLKAIGINSTVNQLSDKDMENALNSKNYDLALVGWKLSIIPDASSIIASSGYTDDKLNGYMSALTSSTSEIETKKAYKDVQTYIKDNATFISLAVRNNYIVSNSRLKGKITPNDFDVYEGISNLDIKSNESN</sequence>
<dbReference type="Gene3D" id="3.10.105.10">
    <property type="entry name" value="Dipeptide-binding Protein, Domain 3"/>
    <property type="match status" value="1"/>
</dbReference>
<evidence type="ECO:0000256" key="3">
    <source>
        <dbReference type="ARBA" id="ARBA00022729"/>
    </source>
</evidence>
<dbReference type="CDD" id="cd00995">
    <property type="entry name" value="PBP2_NikA_DppA_OppA_like"/>
    <property type="match status" value="1"/>
</dbReference>
<dbReference type="PATRIC" id="fig|1496.1373.peg.963"/>
<evidence type="ECO:0000313" key="8">
    <source>
        <dbReference type="EMBL" id="CDS86277.1"/>
    </source>
</evidence>
<evidence type="ECO:0000259" key="6">
    <source>
        <dbReference type="Pfam" id="PF00496"/>
    </source>
</evidence>
<dbReference type="PROSITE" id="PS51257">
    <property type="entry name" value="PROKAR_LIPOPROTEIN"/>
    <property type="match status" value="1"/>
</dbReference>
<dbReference type="InterPro" id="IPR030678">
    <property type="entry name" value="Peptide/Ni-bd"/>
</dbReference>
<feature type="signal peptide" evidence="5">
    <location>
        <begin position="1"/>
        <end position="18"/>
    </location>
</feature>
<keyword evidence="9" id="KW-0449">Lipoprotein</keyword>
<dbReference type="RefSeq" id="WP_003438044.1">
    <property type="nucleotide sequence ID" value="NZ_BAABSG010000006.1"/>
</dbReference>
<feature type="compositionally biased region" description="Basic and acidic residues" evidence="4">
    <location>
        <begin position="379"/>
        <end position="411"/>
    </location>
</feature>
<evidence type="ECO:0000256" key="1">
    <source>
        <dbReference type="ARBA" id="ARBA00005695"/>
    </source>
</evidence>
<dbReference type="SUPFAM" id="SSF53850">
    <property type="entry name" value="Periplasmic binding protein-like II"/>
    <property type="match status" value="1"/>
</dbReference>
<dbReference type="PANTHER" id="PTHR30290">
    <property type="entry name" value="PERIPLASMIC BINDING COMPONENT OF ABC TRANSPORTER"/>
    <property type="match status" value="1"/>
</dbReference>
<feature type="compositionally biased region" description="Basic residues" evidence="4">
    <location>
        <begin position="366"/>
        <end position="377"/>
    </location>
</feature>
<dbReference type="EMBL" id="LK933127">
    <property type="protein sequence ID" value="CDT36824.1"/>
    <property type="molecule type" value="Genomic_DNA"/>
</dbReference>
<dbReference type="GO" id="GO:0042597">
    <property type="term" value="C:periplasmic space"/>
    <property type="evidence" value="ECO:0007669"/>
    <property type="project" value="UniProtKB-ARBA"/>
</dbReference>
<dbReference type="GO" id="GO:1904680">
    <property type="term" value="F:peptide transmembrane transporter activity"/>
    <property type="evidence" value="ECO:0007669"/>
    <property type="project" value="TreeGrafter"/>
</dbReference>
<feature type="domain" description="Solute-binding protein family 5" evidence="6">
    <location>
        <begin position="85"/>
        <end position="360"/>
    </location>
</feature>
<protein>
    <submittedName>
        <fullName evidence="7">ABC transporter, substrate-binding protein, family 5</fullName>
    </submittedName>
    <submittedName>
        <fullName evidence="9">Putative solute-binding lipoprotein</fullName>
    </submittedName>
</protein>
<dbReference type="EMBL" id="LK932392">
    <property type="protein sequence ID" value="CDS85775.1"/>
    <property type="molecule type" value="Genomic_DNA"/>
</dbReference>
<dbReference type="PANTHER" id="PTHR30290:SF9">
    <property type="entry name" value="OLIGOPEPTIDE-BINDING PROTEIN APPA"/>
    <property type="match status" value="1"/>
</dbReference>
<dbReference type="PIRSF" id="PIRSF002741">
    <property type="entry name" value="MppA"/>
    <property type="match status" value="1"/>
</dbReference>
<proteinExistence type="inferred from homology"/>
<evidence type="ECO:0000256" key="5">
    <source>
        <dbReference type="SAM" id="SignalP"/>
    </source>
</evidence>
<dbReference type="EMBL" id="LK932509">
    <property type="protein sequence ID" value="CDS86277.1"/>
    <property type="molecule type" value="Genomic_DNA"/>
</dbReference>
<dbReference type="InterPro" id="IPR039424">
    <property type="entry name" value="SBP_5"/>
</dbReference>
<dbReference type="GO" id="GO:0015833">
    <property type="term" value="P:peptide transport"/>
    <property type="evidence" value="ECO:0007669"/>
    <property type="project" value="TreeGrafter"/>
</dbReference>
<gene>
    <name evidence="9" type="ORF">BN1095_450035</name>
    <name evidence="8" type="ORF">BN1096_560035</name>
    <name evidence="7" type="ORF">BN1097_540037</name>
</gene>